<proteinExistence type="predicted"/>
<dbReference type="Gene3D" id="3.40.50.1820">
    <property type="entry name" value="alpha/beta hydrolase"/>
    <property type="match status" value="1"/>
</dbReference>
<dbReference type="AlphaFoldDB" id="A0A7C9LHD7"/>
<dbReference type="InterPro" id="IPR000073">
    <property type="entry name" value="AB_hydrolase_1"/>
</dbReference>
<keyword evidence="3" id="KW-1185">Reference proteome</keyword>
<evidence type="ECO:0000313" key="3">
    <source>
        <dbReference type="Proteomes" id="UP000479692"/>
    </source>
</evidence>
<evidence type="ECO:0000313" key="2">
    <source>
        <dbReference type="EMBL" id="MUV14821.1"/>
    </source>
</evidence>
<dbReference type="SUPFAM" id="SSF53474">
    <property type="entry name" value="alpha/beta-Hydrolases"/>
    <property type="match status" value="1"/>
</dbReference>
<gene>
    <name evidence="2" type="ORF">GN331_11460</name>
</gene>
<dbReference type="EMBL" id="WOXT01000003">
    <property type="protein sequence ID" value="MUV14821.1"/>
    <property type="molecule type" value="Genomic_DNA"/>
</dbReference>
<feature type="domain" description="AB hydrolase-1" evidence="1">
    <location>
        <begin position="88"/>
        <end position="270"/>
    </location>
</feature>
<accession>A0A7C9LHD7</accession>
<dbReference type="InterPro" id="IPR051044">
    <property type="entry name" value="MAG_DAG_Lipase"/>
</dbReference>
<evidence type="ECO:0000259" key="1">
    <source>
        <dbReference type="Pfam" id="PF12697"/>
    </source>
</evidence>
<dbReference type="GO" id="GO:0016787">
    <property type="term" value="F:hydrolase activity"/>
    <property type="evidence" value="ECO:0007669"/>
    <property type="project" value="UniProtKB-KW"/>
</dbReference>
<name>A0A7C9LHD7_9GAMM</name>
<organism evidence="2 3">
    <name type="scientific">Noviluteimonas gilva</name>
    <dbReference type="NCBI Taxonomy" id="2682097"/>
    <lineage>
        <taxon>Bacteria</taxon>
        <taxon>Pseudomonadati</taxon>
        <taxon>Pseudomonadota</taxon>
        <taxon>Gammaproteobacteria</taxon>
        <taxon>Lysobacterales</taxon>
        <taxon>Lysobacteraceae</taxon>
        <taxon>Noviluteimonas</taxon>
    </lineage>
</organism>
<keyword evidence="2" id="KW-0378">Hydrolase</keyword>
<reference evidence="2 3" key="1">
    <citation type="submission" date="2019-12" db="EMBL/GenBank/DDBJ databases">
        <authorList>
            <person name="Xu J."/>
        </authorList>
    </citation>
    <scope>NUCLEOTIDE SEQUENCE [LARGE SCALE GENOMIC DNA]</scope>
    <source>
        <strain evidence="2 3">HX-5-24</strain>
    </source>
</reference>
<dbReference type="Proteomes" id="UP000479692">
    <property type="component" value="Unassembled WGS sequence"/>
</dbReference>
<sequence>MATPSKISTTVRTSLRLASVRLGFRVFGMLNANSTLRAAGKLFSTPFGSSRARALAAPVGDARMGEITVDGRRIATYTWGDPKRQPYVLFAHGWSSHGTRFLPWVPRLRAEGYAVVAFDQPAHGRSAGEHTNLPDFAETLLAVGKRFGPAALLVGHSLGGAAASVALAHGLEADRVVLIAPAADPEAATERFARMIALPQRLWRALICSFERHVGVAFDDLQAHRNAPCIARPALIVHDVEDREVPWSEGERYARYWADSRLLSTQGLGHNRIAGDAGVIAAALRFAHGETVGVRVVSSPNLPYGFA</sequence>
<protein>
    <submittedName>
        <fullName evidence="2">Alpha/beta fold hydrolase</fullName>
    </submittedName>
</protein>
<dbReference type="InterPro" id="IPR029058">
    <property type="entry name" value="AB_hydrolase_fold"/>
</dbReference>
<comment type="caution">
    <text evidence="2">The sequence shown here is derived from an EMBL/GenBank/DDBJ whole genome shotgun (WGS) entry which is preliminary data.</text>
</comment>
<dbReference type="Pfam" id="PF12697">
    <property type="entry name" value="Abhydrolase_6"/>
    <property type="match status" value="1"/>
</dbReference>
<dbReference type="RefSeq" id="WP_156642218.1">
    <property type="nucleotide sequence ID" value="NZ_WOXT01000003.1"/>
</dbReference>
<dbReference type="PANTHER" id="PTHR11614">
    <property type="entry name" value="PHOSPHOLIPASE-RELATED"/>
    <property type="match status" value="1"/>
</dbReference>